<accession>A0A3N4KTR6</accession>
<sequence length="845" mass="96714">MEEDEDLAGHIADVDQYINSPIITGGSAVIKDVMDGVTSKLERDPIPLRQLEELALTMSSFVNVVGDQIDSFYKLYLVNQDVWPNLPNMMEALLKRSEPFGQSYFRRVDKSTPGLEAIILALVEFARLTALFLRYDAWSLEHALPDRDATLLSWGYQRTLSIIMRPNQLSSLMQRVYNFNMVTILPRVMRAFIDTHDGLGTLRKYDELILQRIPLQPKLLFYASLPLEIYAKLIRCLEVVIKEGAMSEDLAEIQIAVSDSAFMVMTSVESLLAGLFETHLQLLIIKDFNVVLNTLCSLVTAFYGMSSAEARIRKLIEEKIGNEYGVIEANEYPSLAEWSCRFPFLFKMLTSNRMDFRLQGLVRATELLVSAWRESYGNATDWHDSVLLRFLAHFIIENKIVEYIMGPESHHELIRRSANITGFLIVTNTTTVDIRHALWQPVVNNKDPRIVQATLAMHQEMIGNMSIPLLVELSKRIKDIPFSSFDSHMMELVSRLLETIRTNFYQQQVVHLDPPPYEMLIQLIRMASREEENTTPSAVELRRKIYLDCISDIKQMTSSATGSINVIQAFLQQRPRNVRPGSPGYVEDIEFLIKNLNLAELLVNEIARFVDSHSKHDQYSTLRRLKARLELLQFILYNSPGCLTAHLGEKLWTYLVGVKALGTSERDDGFEFYINHYLKITVQADPILESVFKTYFPALDPACFSPNVLPFCMKSIEYLNKPTGLEDNFEEDRVNFEGVEQLWRIILKAPDDRLAAEATSYFMNLYLDTPAVYSKPAKPLTLTIQFRLSIPETRMQCSWIPSMGTVIHRSSFDHWTFLTTSSRATNHGQNIIKALKRLTNLPLSI</sequence>
<keyword evidence="2" id="KW-1185">Reference proteome</keyword>
<dbReference type="InParanoid" id="A0A3N4KTR6"/>
<dbReference type="STRING" id="1392247.A0A3N4KTR6"/>
<evidence type="ECO:0000313" key="2">
    <source>
        <dbReference type="Proteomes" id="UP000277580"/>
    </source>
</evidence>
<organism evidence="1 2">
    <name type="scientific">Morchella conica CCBAS932</name>
    <dbReference type="NCBI Taxonomy" id="1392247"/>
    <lineage>
        <taxon>Eukaryota</taxon>
        <taxon>Fungi</taxon>
        <taxon>Dikarya</taxon>
        <taxon>Ascomycota</taxon>
        <taxon>Pezizomycotina</taxon>
        <taxon>Pezizomycetes</taxon>
        <taxon>Pezizales</taxon>
        <taxon>Morchellaceae</taxon>
        <taxon>Morchella</taxon>
    </lineage>
</organism>
<dbReference type="EMBL" id="ML119120">
    <property type="protein sequence ID" value="RPB13953.1"/>
    <property type="molecule type" value="Genomic_DNA"/>
</dbReference>
<dbReference type="OrthoDB" id="420187at2759"/>
<reference evidence="1 2" key="1">
    <citation type="journal article" date="2018" name="Nat. Ecol. Evol.">
        <title>Pezizomycetes genomes reveal the molecular basis of ectomycorrhizal truffle lifestyle.</title>
        <authorList>
            <person name="Murat C."/>
            <person name="Payen T."/>
            <person name="Noel B."/>
            <person name="Kuo A."/>
            <person name="Morin E."/>
            <person name="Chen J."/>
            <person name="Kohler A."/>
            <person name="Krizsan K."/>
            <person name="Balestrini R."/>
            <person name="Da Silva C."/>
            <person name="Montanini B."/>
            <person name="Hainaut M."/>
            <person name="Levati E."/>
            <person name="Barry K.W."/>
            <person name="Belfiori B."/>
            <person name="Cichocki N."/>
            <person name="Clum A."/>
            <person name="Dockter R.B."/>
            <person name="Fauchery L."/>
            <person name="Guy J."/>
            <person name="Iotti M."/>
            <person name="Le Tacon F."/>
            <person name="Lindquist E.A."/>
            <person name="Lipzen A."/>
            <person name="Malagnac F."/>
            <person name="Mello A."/>
            <person name="Molinier V."/>
            <person name="Miyauchi S."/>
            <person name="Poulain J."/>
            <person name="Riccioni C."/>
            <person name="Rubini A."/>
            <person name="Sitrit Y."/>
            <person name="Splivallo R."/>
            <person name="Traeger S."/>
            <person name="Wang M."/>
            <person name="Zifcakova L."/>
            <person name="Wipf D."/>
            <person name="Zambonelli A."/>
            <person name="Paolocci F."/>
            <person name="Nowrousian M."/>
            <person name="Ottonello S."/>
            <person name="Baldrian P."/>
            <person name="Spatafora J.W."/>
            <person name="Henrissat B."/>
            <person name="Nagy L.G."/>
            <person name="Aury J.M."/>
            <person name="Wincker P."/>
            <person name="Grigoriev I.V."/>
            <person name="Bonfante P."/>
            <person name="Martin F.M."/>
        </authorList>
    </citation>
    <scope>NUCLEOTIDE SEQUENCE [LARGE SCALE GENOMIC DNA]</scope>
    <source>
        <strain evidence="1 2">CCBAS932</strain>
    </source>
</reference>
<dbReference type="AlphaFoldDB" id="A0A3N4KTR6"/>
<dbReference type="Proteomes" id="UP000277580">
    <property type="component" value="Unassembled WGS sequence"/>
</dbReference>
<name>A0A3N4KTR6_9PEZI</name>
<evidence type="ECO:0000313" key="1">
    <source>
        <dbReference type="EMBL" id="RPB13953.1"/>
    </source>
</evidence>
<protein>
    <submittedName>
        <fullName evidence="1">Uncharacterized protein</fullName>
    </submittedName>
</protein>
<proteinExistence type="predicted"/>
<gene>
    <name evidence="1" type="ORF">P167DRAFT_88292</name>
</gene>